<organism evidence="1">
    <name type="scientific">uncultured phototrophic eukaryote</name>
    <dbReference type="NCBI Taxonomy" id="172788"/>
    <lineage>
        <taxon>Eukaryota</taxon>
        <taxon>environmental samples</taxon>
    </lineage>
</organism>
<reference evidence="1" key="1">
    <citation type="journal article" date="2012" name="Proc. Natl. Acad. Sci. U.S.A.">
        <title>Influence of cobalamin scarcity on diatom molecular physiology and identification of a cobalamin acquisition protein.</title>
        <authorList>
            <person name="Bertrand E.M."/>
            <person name="Allen A.E."/>
            <person name="Dupont C.L."/>
            <person name="Norden-Krichmar T.M."/>
            <person name="Bai J."/>
            <person name="Valas R.E."/>
            <person name="Saito M.A."/>
        </authorList>
    </citation>
    <scope>NUCLEOTIDE SEQUENCE</scope>
</reference>
<name>M4M8B5_9EUKA</name>
<sequence length="139" mass="15609">EFENFAMDADVMIYPSTGFIDIYNEKQAMLDNIKAVQNKHVYDYSGNAWFEKRMAMPDTVLADFCDVLGVGPEGYDRVWFRNVFSEGASSSETCNDPYAPLDTGVGSCERVFSASTLKSLGMKWKSSLMVLALFYLCKS</sequence>
<protein>
    <submittedName>
        <fullName evidence="1">Cobalamin acquisition protein 1</fullName>
    </submittedName>
</protein>
<gene>
    <name evidence="1" type="primary">CBA1</name>
</gene>
<dbReference type="AlphaFoldDB" id="M4M8B5"/>
<evidence type="ECO:0000313" key="1">
    <source>
        <dbReference type="EMBL" id="AGG56680.1"/>
    </source>
</evidence>
<feature type="non-terminal residue" evidence="1">
    <location>
        <position position="139"/>
    </location>
</feature>
<feature type="non-terminal residue" evidence="1">
    <location>
        <position position="1"/>
    </location>
</feature>
<accession>M4M8B5</accession>
<proteinExistence type="evidence at transcript level"/>
<dbReference type="EMBL" id="JX042607">
    <property type="protein sequence ID" value="AGG56680.1"/>
    <property type="molecule type" value="mRNA"/>
</dbReference>